<keyword evidence="2" id="KW-1133">Transmembrane helix</keyword>
<evidence type="ECO:0000313" key="4">
    <source>
        <dbReference type="Proteomes" id="UP000630142"/>
    </source>
</evidence>
<feature type="compositionally biased region" description="Basic and acidic residues" evidence="1">
    <location>
        <begin position="144"/>
        <end position="153"/>
    </location>
</feature>
<gene>
    <name evidence="3" type="ORF">GCM10016234_26390</name>
</gene>
<keyword evidence="4" id="KW-1185">Reference proteome</keyword>
<dbReference type="PANTHER" id="PTHR35335">
    <property type="entry name" value="UPF0716 PROTEIN FXSA"/>
    <property type="match status" value="1"/>
</dbReference>
<feature type="transmembrane region" description="Helical" evidence="2">
    <location>
        <begin position="77"/>
        <end position="102"/>
    </location>
</feature>
<accession>A0A8J3GKI6</accession>
<dbReference type="NCBIfam" id="NF008528">
    <property type="entry name" value="PRK11463.1-2"/>
    <property type="match status" value="1"/>
</dbReference>
<feature type="transmembrane region" description="Helical" evidence="2">
    <location>
        <begin position="7"/>
        <end position="28"/>
    </location>
</feature>
<dbReference type="Pfam" id="PF04186">
    <property type="entry name" value="FxsA"/>
    <property type="match status" value="1"/>
</dbReference>
<evidence type="ECO:0000256" key="2">
    <source>
        <dbReference type="SAM" id="Phobius"/>
    </source>
</evidence>
<name>A0A8J3GKI6_9HYPH</name>
<sequence length="169" mass="18416">MRLSIIPLIFLGYILLEIAVFILVGDAIGVLPTLGLILLSGVVGVGLMRVQGFGVIARIRSEQAAGRVPGREVLHGFMILLAGILLLLPGFVTDVLGLLLFIPAVRDGAWNLLKNRLTVVTNVRGFRGRRAPADRVVDLDDADFHRTDQRAPDAKPGSSPWIRHEDPRD</sequence>
<reference evidence="3" key="1">
    <citation type="journal article" date="2014" name="Int. J. Syst. Evol. Microbiol.">
        <title>Complete genome sequence of Corynebacterium casei LMG S-19264T (=DSM 44701T), isolated from a smear-ripened cheese.</title>
        <authorList>
            <consortium name="US DOE Joint Genome Institute (JGI-PGF)"/>
            <person name="Walter F."/>
            <person name="Albersmeier A."/>
            <person name="Kalinowski J."/>
            <person name="Ruckert C."/>
        </authorList>
    </citation>
    <scope>NUCLEOTIDE SEQUENCE</scope>
    <source>
        <strain evidence="3">KCTC 42249</strain>
    </source>
</reference>
<keyword evidence="2" id="KW-0812">Transmembrane</keyword>
<evidence type="ECO:0000313" key="3">
    <source>
        <dbReference type="EMBL" id="GHD17340.1"/>
    </source>
</evidence>
<evidence type="ECO:0000256" key="1">
    <source>
        <dbReference type="SAM" id="MobiDB-lite"/>
    </source>
</evidence>
<dbReference type="GO" id="GO:0016020">
    <property type="term" value="C:membrane"/>
    <property type="evidence" value="ECO:0007669"/>
    <property type="project" value="InterPro"/>
</dbReference>
<keyword evidence="2" id="KW-0472">Membrane</keyword>
<comment type="caution">
    <text evidence="3">The sequence shown here is derived from an EMBL/GenBank/DDBJ whole genome shotgun (WGS) entry which is preliminary data.</text>
</comment>
<proteinExistence type="predicted"/>
<organism evidence="3 4">
    <name type="scientific">Tianweitania populi</name>
    <dbReference type="NCBI Taxonomy" id="1607949"/>
    <lineage>
        <taxon>Bacteria</taxon>
        <taxon>Pseudomonadati</taxon>
        <taxon>Pseudomonadota</taxon>
        <taxon>Alphaproteobacteria</taxon>
        <taxon>Hyphomicrobiales</taxon>
        <taxon>Phyllobacteriaceae</taxon>
        <taxon>Tianweitania</taxon>
    </lineage>
</organism>
<dbReference type="EMBL" id="BMZQ01000002">
    <property type="protein sequence ID" value="GHD17340.1"/>
    <property type="molecule type" value="Genomic_DNA"/>
</dbReference>
<reference evidence="3" key="2">
    <citation type="submission" date="2020-09" db="EMBL/GenBank/DDBJ databases">
        <authorList>
            <person name="Sun Q."/>
            <person name="Kim S."/>
        </authorList>
    </citation>
    <scope>NUCLEOTIDE SEQUENCE</scope>
    <source>
        <strain evidence="3">KCTC 42249</strain>
    </source>
</reference>
<protein>
    <submittedName>
        <fullName evidence="3">Membrane protein FxsA</fullName>
    </submittedName>
</protein>
<dbReference type="InterPro" id="IPR007313">
    <property type="entry name" value="FxsA"/>
</dbReference>
<dbReference type="Proteomes" id="UP000630142">
    <property type="component" value="Unassembled WGS sequence"/>
</dbReference>
<feature type="region of interest" description="Disordered" evidence="1">
    <location>
        <begin position="144"/>
        <end position="169"/>
    </location>
</feature>
<dbReference type="PANTHER" id="PTHR35335:SF1">
    <property type="entry name" value="UPF0716 PROTEIN FXSA"/>
    <property type="match status" value="1"/>
</dbReference>
<feature type="transmembrane region" description="Helical" evidence="2">
    <location>
        <begin position="34"/>
        <end position="56"/>
    </location>
</feature>
<dbReference type="AlphaFoldDB" id="A0A8J3GKI6"/>